<reference evidence="9 10" key="1">
    <citation type="journal article" date="2018" name="PLoS Genet.">
        <title>Population sequencing reveals clonal diversity and ancestral inbreeding in the grapevine cultivar Chardonnay.</title>
        <authorList>
            <person name="Roach M.J."/>
            <person name="Johnson D.L."/>
            <person name="Bohlmann J."/>
            <person name="van Vuuren H.J."/>
            <person name="Jones S.J."/>
            <person name="Pretorius I.S."/>
            <person name="Schmidt S.A."/>
            <person name="Borneman A.R."/>
        </authorList>
    </citation>
    <scope>NUCLEOTIDE SEQUENCE [LARGE SCALE GENOMIC DNA]</scope>
    <source>
        <strain evidence="10">cv. Chardonnay</strain>
        <tissue evidence="9">Leaf</tissue>
    </source>
</reference>
<dbReference type="AlphaFoldDB" id="A0A438JW33"/>
<feature type="region of interest" description="Disordered" evidence="7">
    <location>
        <begin position="20"/>
        <end position="41"/>
    </location>
</feature>
<dbReference type="SMART" id="SM00380">
    <property type="entry name" value="AP2"/>
    <property type="match status" value="1"/>
</dbReference>
<dbReference type="PANTHER" id="PTHR31190:SF421">
    <property type="entry name" value="ETHYLENE-RESPONSIVE TRANSCRIPTION FACTOR ERF110"/>
    <property type="match status" value="1"/>
</dbReference>
<dbReference type="InterPro" id="IPR016177">
    <property type="entry name" value="DNA-bd_dom_sf"/>
</dbReference>
<dbReference type="GO" id="GO:0009873">
    <property type="term" value="P:ethylene-activated signaling pathway"/>
    <property type="evidence" value="ECO:0007669"/>
    <property type="project" value="InterPro"/>
</dbReference>
<evidence type="ECO:0000256" key="5">
    <source>
        <dbReference type="ARBA" id="ARBA00023242"/>
    </source>
</evidence>
<dbReference type="SUPFAM" id="SSF54171">
    <property type="entry name" value="DNA-binding domain"/>
    <property type="match status" value="1"/>
</dbReference>
<evidence type="ECO:0000259" key="8">
    <source>
        <dbReference type="PROSITE" id="PS51032"/>
    </source>
</evidence>
<feature type="compositionally biased region" description="Low complexity" evidence="7">
    <location>
        <begin position="191"/>
        <end position="205"/>
    </location>
</feature>
<dbReference type="Gene3D" id="3.30.730.10">
    <property type="entry name" value="AP2/ERF domain"/>
    <property type="match status" value="1"/>
</dbReference>
<dbReference type="GO" id="GO:0003700">
    <property type="term" value="F:DNA-binding transcription factor activity"/>
    <property type="evidence" value="ECO:0007669"/>
    <property type="project" value="InterPro"/>
</dbReference>
<gene>
    <name evidence="9" type="primary">ERF112_0</name>
    <name evidence="9" type="ORF">CK203_018082</name>
</gene>
<keyword evidence="2" id="KW-0805">Transcription regulation</keyword>
<dbReference type="FunFam" id="3.30.730.10:FF:000001">
    <property type="entry name" value="Ethylene-responsive transcription factor 2"/>
    <property type="match status" value="1"/>
</dbReference>
<dbReference type="GO" id="GO:0003677">
    <property type="term" value="F:DNA binding"/>
    <property type="evidence" value="ECO:0007669"/>
    <property type="project" value="UniProtKB-KW"/>
</dbReference>
<dbReference type="InterPro" id="IPR001471">
    <property type="entry name" value="AP2/ERF_dom"/>
</dbReference>
<evidence type="ECO:0000256" key="6">
    <source>
        <dbReference type="ARBA" id="ARBA00024343"/>
    </source>
</evidence>
<dbReference type="InterPro" id="IPR044808">
    <property type="entry name" value="ERF_plant"/>
</dbReference>
<evidence type="ECO:0000256" key="3">
    <source>
        <dbReference type="ARBA" id="ARBA00023125"/>
    </source>
</evidence>
<dbReference type="CDD" id="cd00018">
    <property type="entry name" value="AP2"/>
    <property type="match status" value="1"/>
</dbReference>
<feature type="domain" description="AP2/ERF" evidence="8">
    <location>
        <begin position="216"/>
        <end position="273"/>
    </location>
</feature>
<protein>
    <submittedName>
        <fullName evidence="9">Ethylene-responsive transcription factor ERF112</fullName>
    </submittedName>
</protein>
<evidence type="ECO:0000256" key="7">
    <source>
        <dbReference type="SAM" id="MobiDB-lite"/>
    </source>
</evidence>
<accession>A0A438JW33</accession>
<dbReference type="GO" id="GO:0005634">
    <property type="term" value="C:nucleus"/>
    <property type="evidence" value="ECO:0007669"/>
    <property type="project" value="UniProtKB-SubCell"/>
</dbReference>
<proteinExistence type="inferred from homology"/>
<feature type="region of interest" description="Disordered" evidence="7">
    <location>
        <begin position="187"/>
        <end position="218"/>
    </location>
</feature>
<evidence type="ECO:0000313" key="9">
    <source>
        <dbReference type="EMBL" id="RVX13139.1"/>
    </source>
</evidence>
<comment type="similarity">
    <text evidence="6">Belongs to the AP2/ERF transcription factor family. ERF subfamily.</text>
</comment>
<comment type="subcellular location">
    <subcellularLocation>
        <location evidence="1">Nucleus</location>
    </subcellularLocation>
</comment>
<dbReference type="PANTHER" id="PTHR31190">
    <property type="entry name" value="DNA-BINDING DOMAIN"/>
    <property type="match status" value="1"/>
</dbReference>
<comment type="caution">
    <text evidence="9">The sequence shown here is derived from an EMBL/GenBank/DDBJ whole genome shotgun (WGS) entry which is preliminary data.</text>
</comment>
<name>A0A438JW33_VITVI</name>
<keyword evidence="3" id="KW-0238">DNA-binding</keyword>
<keyword evidence="4" id="KW-0804">Transcription</keyword>
<dbReference type="InterPro" id="IPR036955">
    <property type="entry name" value="AP2/ERF_dom_sf"/>
</dbReference>
<dbReference type="EMBL" id="QGNW01000025">
    <property type="protein sequence ID" value="RVX13139.1"/>
    <property type="molecule type" value="Genomic_DNA"/>
</dbReference>
<organism evidence="9 10">
    <name type="scientific">Vitis vinifera</name>
    <name type="common">Grape</name>
    <dbReference type="NCBI Taxonomy" id="29760"/>
    <lineage>
        <taxon>Eukaryota</taxon>
        <taxon>Viridiplantae</taxon>
        <taxon>Streptophyta</taxon>
        <taxon>Embryophyta</taxon>
        <taxon>Tracheophyta</taxon>
        <taxon>Spermatophyta</taxon>
        <taxon>Magnoliopsida</taxon>
        <taxon>eudicotyledons</taxon>
        <taxon>Gunneridae</taxon>
        <taxon>Pentapetalae</taxon>
        <taxon>rosids</taxon>
        <taxon>Vitales</taxon>
        <taxon>Vitaceae</taxon>
        <taxon>Viteae</taxon>
        <taxon>Vitis</taxon>
    </lineage>
</organism>
<dbReference type="PROSITE" id="PS51032">
    <property type="entry name" value="AP2_ERF"/>
    <property type="match status" value="1"/>
</dbReference>
<evidence type="ECO:0000313" key="10">
    <source>
        <dbReference type="Proteomes" id="UP000288805"/>
    </source>
</evidence>
<dbReference type="Proteomes" id="UP000288805">
    <property type="component" value="Unassembled WGS sequence"/>
</dbReference>
<keyword evidence="5" id="KW-0539">Nucleus</keyword>
<evidence type="ECO:0000256" key="2">
    <source>
        <dbReference type="ARBA" id="ARBA00023015"/>
    </source>
</evidence>
<evidence type="ECO:0000256" key="1">
    <source>
        <dbReference type="ARBA" id="ARBA00004123"/>
    </source>
</evidence>
<dbReference type="Pfam" id="PF00847">
    <property type="entry name" value="AP2"/>
    <property type="match status" value="1"/>
</dbReference>
<evidence type="ECO:0000256" key="4">
    <source>
        <dbReference type="ARBA" id="ARBA00023163"/>
    </source>
</evidence>
<sequence length="454" mass="49136">MCKLKVANPRDSGEYVRFRAAGGGNEEVVPPPPQQSEEPVPVVSETMYSGYSRASEMSAMVSALTHVVSGQRAGDYGYASGFVGAAGGVTSSFGSGGSGIYTSSSPLSAYSSSSGSGSASGSASWVGQKRGRELEAATQYSETVPGFIEGLVISEFLIASHHLVQLFLDMCVILHIASLRAGTEETTNMLPPTTAIPATPSTEPASNQESGERRRRYRGVRQRPWGKWAAEIRDPHKAARVWLGTFDTAEAAARAYDEAALRFRGNRAKLNFPENVRLMPPLQVSPATQLSISGPPATQLPVSSSPPPFFQGQALQNPDIVRDYWEYSQLLQSSGDFHGQQPTSLLEQMFYSQSLASLQSSASLSSPSISFSSSSHLHPHLHSHPDSLHLQLHIPCFFPSSRWDILSHQEIKARVVAQIFRRRHGRAPATTPPLPLEKFWTAPVNTVGTGKWES</sequence>
<dbReference type="PRINTS" id="PR00367">
    <property type="entry name" value="ETHRSPELEMNT"/>
</dbReference>